<proteinExistence type="predicted"/>
<dbReference type="GO" id="GO:0003677">
    <property type="term" value="F:DNA binding"/>
    <property type="evidence" value="ECO:0007669"/>
    <property type="project" value="InterPro"/>
</dbReference>
<dbReference type="AlphaFoldDB" id="A0AAP0K0F1"/>
<sequence>MGSCKPQSCCNHLELPVAAAYLYPISNCFRYDFKYMINGVDLPEFLYFPTAILHLRDAKLRMHCALDLVPTCSAMAVLSDKPVVAATATTANKFHHCFTKSDDDGFFAARAMLALLFTWPPCLYTWPPRNDEELSKLLGAVTIASGGVMPNIHNLLLPKKTGGGELYMWGRDEGDGRLGLGAGSGPNEGGGLRNLTPKLMHCCISLRYFLWWVFHNGNHRRWKALELGRASTGKAMNTDMAPIKRGSSSK</sequence>
<dbReference type="SUPFAM" id="SSF47113">
    <property type="entry name" value="Histone-fold"/>
    <property type="match status" value="1"/>
</dbReference>
<dbReference type="EMBL" id="JBBNAF010000005">
    <property type="protein sequence ID" value="KAK9143164.1"/>
    <property type="molecule type" value="Genomic_DNA"/>
</dbReference>
<dbReference type="InterPro" id="IPR002119">
    <property type="entry name" value="Histone_H2A"/>
</dbReference>
<dbReference type="Proteomes" id="UP001420932">
    <property type="component" value="Unassembled WGS sequence"/>
</dbReference>
<feature type="domain" description="Histone H2A C-terminal" evidence="1">
    <location>
        <begin position="132"/>
        <end position="163"/>
    </location>
</feature>
<dbReference type="GO" id="GO:0030527">
    <property type="term" value="F:structural constituent of chromatin"/>
    <property type="evidence" value="ECO:0007669"/>
    <property type="project" value="InterPro"/>
</dbReference>
<evidence type="ECO:0000259" key="1">
    <source>
        <dbReference type="Pfam" id="PF16211"/>
    </source>
</evidence>
<dbReference type="Pfam" id="PF16211">
    <property type="entry name" value="Histone_H2A_C"/>
    <property type="match status" value="1"/>
</dbReference>
<keyword evidence="3" id="KW-1185">Reference proteome</keyword>
<evidence type="ECO:0000313" key="3">
    <source>
        <dbReference type="Proteomes" id="UP001420932"/>
    </source>
</evidence>
<dbReference type="InterPro" id="IPR032454">
    <property type="entry name" value="Histone_H2A_C"/>
</dbReference>
<dbReference type="GO" id="GO:0000786">
    <property type="term" value="C:nucleosome"/>
    <property type="evidence" value="ECO:0007669"/>
    <property type="project" value="InterPro"/>
</dbReference>
<comment type="caution">
    <text evidence="2">The sequence shown here is derived from an EMBL/GenBank/DDBJ whole genome shotgun (WGS) entry which is preliminary data.</text>
</comment>
<evidence type="ECO:0000313" key="2">
    <source>
        <dbReference type="EMBL" id="KAK9143164.1"/>
    </source>
</evidence>
<organism evidence="2 3">
    <name type="scientific">Stephania yunnanensis</name>
    <dbReference type="NCBI Taxonomy" id="152371"/>
    <lineage>
        <taxon>Eukaryota</taxon>
        <taxon>Viridiplantae</taxon>
        <taxon>Streptophyta</taxon>
        <taxon>Embryophyta</taxon>
        <taxon>Tracheophyta</taxon>
        <taxon>Spermatophyta</taxon>
        <taxon>Magnoliopsida</taxon>
        <taxon>Ranunculales</taxon>
        <taxon>Menispermaceae</taxon>
        <taxon>Menispermoideae</taxon>
        <taxon>Cissampelideae</taxon>
        <taxon>Stephania</taxon>
    </lineage>
</organism>
<dbReference type="GO" id="GO:0046982">
    <property type="term" value="F:protein heterodimerization activity"/>
    <property type="evidence" value="ECO:0007669"/>
    <property type="project" value="InterPro"/>
</dbReference>
<dbReference type="InterPro" id="IPR009072">
    <property type="entry name" value="Histone-fold"/>
</dbReference>
<dbReference type="Gene3D" id="1.10.20.10">
    <property type="entry name" value="Histone, subunit A"/>
    <property type="match status" value="1"/>
</dbReference>
<dbReference type="PRINTS" id="PR00620">
    <property type="entry name" value="HISTONEH2A"/>
</dbReference>
<accession>A0AAP0K0F1</accession>
<gene>
    <name evidence="2" type="ORF">Syun_012564</name>
</gene>
<reference evidence="2 3" key="1">
    <citation type="submission" date="2024-01" db="EMBL/GenBank/DDBJ databases">
        <title>Genome assemblies of Stephania.</title>
        <authorList>
            <person name="Yang L."/>
        </authorList>
    </citation>
    <scope>NUCLEOTIDE SEQUENCE [LARGE SCALE GENOMIC DNA]</scope>
    <source>
        <strain evidence="2">YNDBR</strain>
        <tissue evidence="2">Leaf</tissue>
    </source>
</reference>
<protein>
    <recommendedName>
        <fullName evidence="1">Histone H2A C-terminal domain-containing protein</fullName>
    </recommendedName>
</protein>
<name>A0AAP0K0F1_9MAGN</name>